<keyword evidence="5" id="KW-1185">Reference proteome</keyword>
<evidence type="ECO:0000313" key="4">
    <source>
        <dbReference type="EMBL" id="TRY75725.1"/>
    </source>
</evidence>
<evidence type="ECO:0000256" key="1">
    <source>
        <dbReference type="ARBA" id="ARBA00022729"/>
    </source>
</evidence>
<dbReference type="GO" id="GO:0032222">
    <property type="term" value="P:regulation of synaptic transmission, cholinergic"/>
    <property type="evidence" value="ECO:0007669"/>
    <property type="project" value="InterPro"/>
</dbReference>
<gene>
    <name evidence="4" type="ORF">TCAL_04956</name>
</gene>
<dbReference type="Pfam" id="PF17064">
    <property type="entry name" value="QVR"/>
    <property type="match status" value="1"/>
</dbReference>
<dbReference type="SUPFAM" id="SSF57302">
    <property type="entry name" value="Snake toxin-like"/>
    <property type="match status" value="1"/>
</dbReference>
<evidence type="ECO:0000256" key="2">
    <source>
        <dbReference type="ARBA" id="ARBA00023180"/>
    </source>
</evidence>
<reference evidence="4 5" key="1">
    <citation type="journal article" date="2018" name="Nat. Ecol. Evol.">
        <title>Genomic signatures of mitonuclear coevolution across populations of Tigriopus californicus.</title>
        <authorList>
            <person name="Barreto F.S."/>
            <person name="Watson E.T."/>
            <person name="Lima T.G."/>
            <person name="Willett C.S."/>
            <person name="Edmands S."/>
            <person name="Li W."/>
            <person name="Burton R.S."/>
        </authorList>
    </citation>
    <scope>NUCLEOTIDE SEQUENCE [LARGE SCALE GENOMIC DNA]</scope>
    <source>
        <strain evidence="4 5">San Diego</strain>
    </source>
</reference>
<proteinExistence type="predicted"/>
<sequence>MRAMWLWACLLVVVAMAVDEGGAINCYVCSDKRDNICKPFELWGNRTQCPSGVTTCYKSWSVEADPKTRRKCGSQMDEPDQGSCEEALEGANKIILCKCGDDLCNGSPRVQGVFGAVLTPITVWLVARTLHRPWLRTP</sequence>
<dbReference type="Proteomes" id="UP000318571">
    <property type="component" value="Chromosome 2"/>
</dbReference>
<keyword evidence="2" id="KW-0325">Glycoprotein</keyword>
<dbReference type="AlphaFoldDB" id="A0A553PDH5"/>
<dbReference type="PANTHER" id="PTHR33562">
    <property type="entry name" value="ATILLA, ISOFORM B-RELATED-RELATED"/>
    <property type="match status" value="1"/>
</dbReference>
<dbReference type="EMBL" id="VCGU01000005">
    <property type="protein sequence ID" value="TRY75725.1"/>
    <property type="molecule type" value="Genomic_DNA"/>
</dbReference>
<evidence type="ECO:0000313" key="5">
    <source>
        <dbReference type="Proteomes" id="UP000318571"/>
    </source>
</evidence>
<feature type="signal peptide" evidence="3">
    <location>
        <begin position="1"/>
        <end position="23"/>
    </location>
</feature>
<name>A0A553PDH5_TIGCA</name>
<dbReference type="InterPro" id="IPR050975">
    <property type="entry name" value="Sleep_regulator"/>
</dbReference>
<dbReference type="InterPro" id="IPR045860">
    <property type="entry name" value="Snake_toxin-like_sf"/>
</dbReference>
<feature type="chain" id="PRO_5021954230" evidence="3">
    <location>
        <begin position="24"/>
        <end position="138"/>
    </location>
</feature>
<keyword evidence="1 3" id="KW-0732">Signal</keyword>
<accession>A0A553PDH5</accession>
<dbReference type="GO" id="GO:0030431">
    <property type="term" value="P:sleep"/>
    <property type="evidence" value="ECO:0007669"/>
    <property type="project" value="InterPro"/>
</dbReference>
<comment type="caution">
    <text evidence="4">The sequence shown here is derived from an EMBL/GenBank/DDBJ whole genome shotgun (WGS) entry which is preliminary data.</text>
</comment>
<evidence type="ECO:0000256" key="3">
    <source>
        <dbReference type="SAM" id="SignalP"/>
    </source>
</evidence>
<dbReference type="InterPro" id="IPR031424">
    <property type="entry name" value="QVR-like"/>
</dbReference>
<dbReference type="OrthoDB" id="6496929at2759"/>
<protein>
    <submittedName>
        <fullName evidence="4">Uncharacterized protein</fullName>
    </submittedName>
</protein>
<organism evidence="4 5">
    <name type="scientific">Tigriopus californicus</name>
    <name type="common">Marine copepod</name>
    <dbReference type="NCBI Taxonomy" id="6832"/>
    <lineage>
        <taxon>Eukaryota</taxon>
        <taxon>Metazoa</taxon>
        <taxon>Ecdysozoa</taxon>
        <taxon>Arthropoda</taxon>
        <taxon>Crustacea</taxon>
        <taxon>Multicrustacea</taxon>
        <taxon>Hexanauplia</taxon>
        <taxon>Copepoda</taxon>
        <taxon>Harpacticoida</taxon>
        <taxon>Harpacticidae</taxon>
        <taxon>Tigriopus</taxon>
    </lineage>
</organism>